<protein>
    <submittedName>
        <fullName evidence="2">Uncharacterized protein</fullName>
    </submittedName>
</protein>
<accession>A0ABQ1NCC7</accession>
<feature type="region of interest" description="Disordered" evidence="1">
    <location>
        <begin position="104"/>
        <end position="134"/>
    </location>
</feature>
<dbReference type="EMBL" id="BMHL01000018">
    <property type="protein sequence ID" value="GGC68668.1"/>
    <property type="molecule type" value="Genomic_DNA"/>
</dbReference>
<comment type="caution">
    <text evidence="2">The sequence shown here is derived from an EMBL/GenBank/DDBJ whole genome shotgun (WGS) entry which is preliminary data.</text>
</comment>
<evidence type="ECO:0000313" key="2">
    <source>
        <dbReference type="EMBL" id="GGC68668.1"/>
    </source>
</evidence>
<keyword evidence="3" id="KW-1185">Reference proteome</keyword>
<evidence type="ECO:0000313" key="3">
    <source>
        <dbReference type="Proteomes" id="UP000602004"/>
    </source>
</evidence>
<name>A0ABQ1NCC7_9BURK</name>
<evidence type="ECO:0000256" key="1">
    <source>
        <dbReference type="SAM" id="MobiDB-lite"/>
    </source>
</evidence>
<organism evidence="2 3">
    <name type="scientific">Paraburkholderia caffeinilytica</name>
    <dbReference type="NCBI Taxonomy" id="1761016"/>
    <lineage>
        <taxon>Bacteria</taxon>
        <taxon>Pseudomonadati</taxon>
        <taxon>Pseudomonadota</taxon>
        <taxon>Betaproteobacteria</taxon>
        <taxon>Burkholderiales</taxon>
        <taxon>Burkholderiaceae</taxon>
        <taxon>Paraburkholderia</taxon>
    </lineage>
</organism>
<proteinExistence type="predicted"/>
<sequence length="134" mass="14200">MFERGDVRSDRVVPDERGASSCSGEALRFIERGVDDPSAGCTAVPEDDTNGSIGNNVFAIAGSMPAAEKSARANIKPPIFEVIGTALPDGYYRFNGIQIGRLGRQISSNRPLSPPISSSILRGTNDPKSLCDTT</sequence>
<feature type="compositionally biased region" description="Low complexity" evidence="1">
    <location>
        <begin position="106"/>
        <end position="122"/>
    </location>
</feature>
<gene>
    <name evidence="2" type="ORF">GCM10011400_65740</name>
</gene>
<reference evidence="3" key="1">
    <citation type="journal article" date="2019" name="Int. J. Syst. Evol. Microbiol.">
        <title>The Global Catalogue of Microorganisms (GCM) 10K type strain sequencing project: providing services to taxonomists for standard genome sequencing and annotation.</title>
        <authorList>
            <consortium name="The Broad Institute Genomics Platform"/>
            <consortium name="The Broad Institute Genome Sequencing Center for Infectious Disease"/>
            <person name="Wu L."/>
            <person name="Ma J."/>
        </authorList>
    </citation>
    <scope>NUCLEOTIDE SEQUENCE [LARGE SCALE GENOMIC DNA]</scope>
    <source>
        <strain evidence="3">CGMCC 1.15103</strain>
    </source>
</reference>
<dbReference type="Proteomes" id="UP000602004">
    <property type="component" value="Unassembled WGS sequence"/>
</dbReference>